<geneLocation type="plasmid" evidence="7 8">
    <name>unnamed2</name>
</geneLocation>
<evidence type="ECO:0000256" key="3">
    <source>
        <dbReference type="ARBA" id="ARBA00023163"/>
    </source>
</evidence>
<dbReference type="PANTHER" id="PTHR30055">
    <property type="entry name" value="HTH-TYPE TRANSCRIPTIONAL REGULATOR RUTR"/>
    <property type="match status" value="1"/>
</dbReference>
<sequence>MTETAPSVAGPEAAPSDSPKRQQILDGARRMFLAKGFEGASMQDVAKAAGVSKGTLYVYFDSKEAVFEALVLKECGRMQDTVRRLGSGAGQAGDELCAIARQMVSTLLQPEVLAAMRMMIGAGEKFPDLARKIYEAGPARSAAILADYLQGRVDRGDLAIQDCGAAAAEFLDLVIAGLQRRALLMMPPLPDDRIEAHVTSRVGRFLAVYAPSDALQEAARLPRP</sequence>
<dbReference type="PROSITE" id="PS50977">
    <property type="entry name" value="HTH_TETR_2"/>
    <property type="match status" value="1"/>
</dbReference>
<dbReference type="FunFam" id="1.10.10.60:FF:000141">
    <property type="entry name" value="TetR family transcriptional regulator"/>
    <property type="match status" value="1"/>
</dbReference>
<dbReference type="PRINTS" id="PR00455">
    <property type="entry name" value="HTHTETR"/>
</dbReference>
<proteinExistence type="predicted"/>
<evidence type="ECO:0000256" key="1">
    <source>
        <dbReference type="ARBA" id="ARBA00023015"/>
    </source>
</evidence>
<feature type="domain" description="HTH tetR-type" evidence="6">
    <location>
        <begin position="18"/>
        <end position="78"/>
    </location>
</feature>
<dbReference type="SUPFAM" id="SSF48498">
    <property type="entry name" value="Tetracyclin repressor-like, C-terminal domain"/>
    <property type="match status" value="1"/>
</dbReference>
<name>A0A1V0GMJ6_9RHOB</name>
<dbReference type="Gene3D" id="1.10.10.60">
    <property type="entry name" value="Homeodomain-like"/>
    <property type="match status" value="1"/>
</dbReference>
<dbReference type="InterPro" id="IPR001647">
    <property type="entry name" value="HTH_TetR"/>
</dbReference>
<accession>A0A1V0GMJ6</accession>
<evidence type="ECO:0000256" key="5">
    <source>
        <dbReference type="SAM" id="MobiDB-lite"/>
    </source>
</evidence>
<keyword evidence="7" id="KW-0614">Plasmid</keyword>
<organism evidence="7 8">
    <name type="scientific">Paracoccus yeei</name>
    <dbReference type="NCBI Taxonomy" id="147645"/>
    <lineage>
        <taxon>Bacteria</taxon>
        <taxon>Pseudomonadati</taxon>
        <taxon>Pseudomonadota</taxon>
        <taxon>Alphaproteobacteria</taxon>
        <taxon>Rhodobacterales</taxon>
        <taxon>Paracoccaceae</taxon>
        <taxon>Paracoccus</taxon>
    </lineage>
</organism>
<dbReference type="InterPro" id="IPR023772">
    <property type="entry name" value="DNA-bd_HTH_TetR-type_CS"/>
</dbReference>
<dbReference type="PROSITE" id="PS01081">
    <property type="entry name" value="HTH_TETR_1"/>
    <property type="match status" value="1"/>
</dbReference>
<dbReference type="Gene3D" id="1.10.357.10">
    <property type="entry name" value="Tetracycline Repressor, domain 2"/>
    <property type="match status" value="1"/>
</dbReference>
<evidence type="ECO:0000259" key="6">
    <source>
        <dbReference type="PROSITE" id="PS50977"/>
    </source>
</evidence>
<dbReference type="InterPro" id="IPR039536">
    <property type="entry name" value="TetR_C_Proteobacteria"/>
</dbReference>
<feature type="DNA-binding region" description="H-T-H motif" evidence="4">
    <location>
        <begin position="41"/>
        <end position="60"/>
    </location>
</feature>
<protein>
    <submittedName>
        <fullName evidence="7">TetR/AcrR family transcriptional regulator</fullName>
    </submittedName>
</protein>
<evidence type="ECO:0000256" key="2">
    <source>
        <dbReference type="ARBA" id="ARBA00023125"/>
    </source>
</evidence>
<gene>
    <name evidence="7" type="ORF">A6J80_00790</name>
</gene>
<dbReference type="SUPFAM" id="SSF46689">
    <property type="entry name" value="Homeodomain-like"/>
    <property type="match status" value="1"/>
</dbReference>
<dbReference type="InterPro" id="IPR050109">
    <property type="entry name" value="HTH-type_TetR-like_transc_reg"/>
</dbReference>
<keyword evidence="1" id="KW-0805">Transcription regulation</keyword>
<dbReference type="EMBL" id="CP020440">
    <property type="protein sequence ID" value="ARC35077.1"/>
    <property type="molecule type" value="Genomic_DNA"/>
</dbReference>
<dbReference type="Pfam" id="PF00440">
    <property type="entry name" value="TetR_N"/>
    <property type="match status" value="1"/>
</dbReference>
<reference evidence="7" key="1">
    <citation type="submission" date="2017-12" db="EMBL/GenBank/DDBJ databases">
        <title>FDA dAtabase for Regulatory Grade micrObial Sequences (FDA-ARGOS): Supporting development and validation of Infectious Disease Dx tests.</title>
        <authorList>
            <person name="Campos J."/>
            <person name="Goldberg B."/>
            <person name="Tallon L."/>
            <person name="Sadzewicz L."/>
            <person name="Sengamalay N."/>
            <person name="Ott S."/>
            <person name="Godinez A."/>
            <person name="Nagaraj S."/>
            <person name="Vyas G."/>
            <person name="Aluvathingal J."/>
            <person name="Nadendla S."/>
            <person name="Geyer C."/>
            <person name="Nandy P."/>
            <person name="Hobson J."/>
            <person name="Sichtig H."/>
        </authorList>
    </citation>
    <scope>NUCLEOTIDE SEQUENCE</scope>
    <source>
        <strain evidence="7">FDAARGOS_252</strain>
        <plasmid evidence="7">unnamed2</plasmid>
    </source>
</reference>
<keyword evidence="2 4" id="KW-0238">DNA-binding</keyword>
<keyword evidence="3" id="KW-0804">Transcription</keyword>
<evidence type="ECO:0000313" key="8">
    <source>
        <dbReference type="Proteomes" id="UP000191257"/>
    </source>
</evidence>
<dbReference type="GO" id="GO:0003700">
    <property type="term" value="F:DNA-binding transcription factor activity"/>
    <property type="evidence" value="ECO:0007669"/>
    <property type="project" value="TreeGrafter"/>
</dbReference>
<feature type="region of interest" description="Disordered" evidence="5">
    <location>
        <begin position="1"/>
        <end position="21"/>
    </location>
</feature>
<keyword evidence="8" id="KW-1185">Reference proteome</keyword>
<evidence type="ECO:0000313" key="7">
    <source>
        <dbReference type="EMBL" id="ARC35077.1"/>
    </source>
</evidence>
<dbReference type="KEGG" id="pye:A6J80_00790"/>
<dbReference type="RefSeq" id="WP_080620091.1">
    <property type="nucleotide sequence ID" value="NZ_CAWMZI010000003.1"/>
</dbReference>
<dbReference type="AlphaFoldDB" id="A0A1V0GMJ6"/>
<dbReference type="Proteomes" id="UP000191257">
    <property type="component" value="Plasmid unnamed2"/>
</dbReference>
<dbReference type="Pfam" id="PF14246">
    <property type="entry name" value="TetR_C_7"/>
    <property type="match status" value="1"/>
</dbReference>
<dbReference type="PANTHER" id="PTHR30055:SF146">
    <property type="entry name" value="HTH-TYPE TRANSCRIPTIONAL DUAL REGULATOR CECR"/>
    <property type="match status" value="1"/>
</dbReference>
<dbReference type="eggNOG" id="COG1309">
    <property type="taxonomic scope" value="Bacteria"/>
</dbReference>
<dbReference type="GO" id="GO:0000976">
    <property type="term" value="F:transcription cis-regulatory region binding"/>
    <property type="evidence" value="ECO:0007669"/>
    <property type="project" value="TreeGrafter"/>
</dbReference>
<dbReference type="InterPro" id="IPR009057">
    <property type="entry name" value="Homeodomain-like_sf"/>
</dbReference>
<dbReference type="InterPro" id="IPR036271">
    <property type="entry name" value="Tet_transcr_reg_TetR-rel_C_sf"/>
</dbReference>
<evidence type="ECO:0000256" key="4">
    <source>
        <dbReference type="PROSITE-ProRule" id="PRU00335"/>
    </source>
</evidence>